<proteinExistence type="predicted"/>
<evidence type="ECO:0000313" key="2">
    <source>
        <dbReference type="EMBL" id="RMX09043.1"/>
    </source>
</evidence>
<dbReference type="EMBL" id="RDQJ01000036">
    <property type="protein sequence ID" value="RMX09032.1"/>
    <property type="molecule type" value="Genomic_DNA"/>
</dbReference>
<dbReference type="AlphaFoldDB" id="A0A3M6R2R7"/>
<accession>A0A3M6R2R7</accession>
<reference evidence="1 3" key="1">
    <citation type="submission" date="2018-10" db="EMBL/GenBank/DDBJ databases">
        <title>Comamonadaceae CDC group NO-1 genome sequencing and assembly.</title>
        <authorList>
            <person name="Bernier A.-M."/>
            <person name="Bernard K."/>
        </authorList>
    </citation>
    <scope>NUCLEOTIDE SEQUENCE [LARGE SCALE GENOMIC DNA]</scope>
    <source>
        <strain evidence="1 3">NML180582</strain>
    </source>
</reference>
<sequence length="72" mass="7970">MIEILERDFAFFGARNTAEYAFELEIRFTLEIANTGIGAVVLYFMSARRAAATAAVVVVIAVTRMIRIRNAG</sequence>
<dbReference type="EMBL" id="RDQJ01000036">
    <property type="protein sequence ID" value="RMX09043.1"/>
    <property type="molecule type" value="Genomic_DNA"/>
</dbReference>
<evidence type="ECO:0000313" key="3">
    <source>
        <dbReference type="Proteomes" id="UP000275180"/>
    </source>
</evidence>
<comment type="caution">
    <text evidence="1">The sequence shown here is derived from an EMBL/GenBank/DDBJ whole genome shotgun (WGS) entry which is preliminary data.</text>
</comment>
<name>A0A3M6R2R7_9BURK</name>
<gene>
    <name evidence="1" type="ORF">EBQ34_14165</name>
    <name evidence="2" type="ORF">EBQ34_14225</name>
</gene>
<organism evidence="1 3">
    <name type="scientific">Vandammella animalimorsus</name>
    <dbReference type="NCBI Taxonomy" id="2029117"/>
    <lineage>
        <taxon>Bacteria</taxon>
        <taxon>Pseudomonadati</taxon>
        <taxon>Pseudomonadota</taxon>
        <taxon>Betaproteobacteria</taxon>
        <taxon>Burkholderiales</taxon>
        <taxon>Comamonadaceae</taxon>
        <taxon>Vandammella</taxon>
    </lineage>
</organism>
<evidence type="ECO:0000313" key="1">
    <source>
        <dbReference type="EMBL" id="RMX09032.1"/>
    </source>
</evidence>
<dbReference type="Proteomes" id="UP000275180">
    <property type="component" value="Unassembled WGS sequence"/>
</dbReference>
<protein>
    <submittedName>
        <fullName evidence="1">Uncharacterized protein</fullName>
    </submittedName>
</protein>